<dbReference type="AlphaFoldDB" id="A0A0G4I8T5"/>
<protein>
    <recommendedName>
        <fullName evidence="5">AAA+ ATPase domain-containing protein</fullName>
    </recommendedName>
</protein>
<organism evidence="6">
    <name type="scientific">Chromera velia CCMP2878</name>
    <dbReference type="NCBI Taxonomy" id="1169474"/>
    <lineage>
        <taxon>Eukaryota</taxon>
        <taxon>Sar</taxon>
        <taxon>Alveolata</taxon>
        <taxon>Colpodellida</taxon>
        <taxon>Chromeraceae</taxon>
        <taxon>Chromera</taxon>
    </lineage>
</organism>
<keyword evidence="2" id="KW-0547">Nucleotide-binding</keyword>
<accession>A0A0G4I8T5</accession>
<reference evidence="6" key="1">
    <citation type="submission" date="2014-11" db="EMBL/GenBank/DDBJ databases">
        <authorList>
            <person name="Otto D Thomas"/>
            <person name="Naeem Raeece"/>
        </authorList>
    </citation>
    <scope>NUCLEOTIDE SEQUENCE</scope>
</reference>
<dbReference type="SMART" id="SM00382">
    <property type="entry name" value="AAA"/>
    <property type="match status" value="2"/>
</dbReference>
<dbReference type="FunFam" id="3.40.50.300:FF:000149">
    <property type="entry name" value="Nuclear valosin-containing protein-like"/>
    <property type="match status" value="1"/>
</dbReference>
<feature type="region of interest" description="Disordered" evidence="4">
    <location>
        <begin position="839"/>
        <end position="864"/>
    </location>
</feature>
<dbReference type="GO" id="GO:0005634">
    <property type="term" value="C:nucleus"/>
    <property type="evidence" value="ECO:0007669"/>
    <property type="project" value="TreeGrafter"/>
</dbReference>
<feature type="compositionally biased region" description="Gly residues" evidence="4">
    <location>
        <begin position="187"/>
        <end position="203"/>
    </location>
</feature>
<dbReference type="InterPro" id="IPR041569">
    <property type="entry name" value="AAA_lid_3"/>
</dbReference>
<dbReference type="VEuPathDB" id="CryptoDB:Cvel_11961"/>
<evidence type="ECO:0000313" key="6">
    <source>
        <dbReference type="EMBL" id="CEM53436.1"/>
    </source>
</evidence>
<feature type="compositionally biased region" description="Basic and acidic residues" evidence="4">
    <location>
        <begin position="850"/>
        <end position="864"/>
    </location>
</feature>
<feature type="domain" description="AAA+ ATPase" evidence="5">
    <location>
        <begin position="330"/>
        <end position="465"/>
    </location>
</feature>
<dbReference type="InterPro" id="IPR027417">
    <property type="entry name" value="P-loop_NTPase"/>
</dbReference>
<dbReference type="Pfam" id="PF00004">
    <property type="entry name" value="AAA"/>
    <property type="match status" value="2"/>
</dbReference>
<evidence type="ECO:0000256" key="3">
    <source>
        <dbReference type="ARBA" id="ARBA00022840"/>
    </source>
</evidence>
<dbReference type="EMBL" id="CDMZ01005686">
    <property type="protein sequence ID" value="CEM53436.1"/>
    <property type="molecule type" value="Genomic_DNA"/>
</dbReference>
<comment type="similarity">
    <text evidence="1">Belongs to the AAA ATPase family.</text>
</comment>
<dbReference type="SUPFAM" id="SSF52540">
    <property type="entry name" value="P-loop containing nucleoside triphosphate hydrolases"/>
    <property type="match status" value="2"/>
</dbReference>
<feature type="compositionally biased region" description="Low complexity" evidence="4">
    <location>
        <begin position="61"/>
        <end position="71"/>
    </location>
</feature>
<feature type="compositionally biased region" description="Polar residues" evidence="4">
    <location>
        <begin position="147"/>
        <end position="157"/>
    </location>
</feature>
<gene>
    <name evidence="6" type="ORF">Cvel_11961</name>
</gene>
<dbReference type="InterPro" id="IPR003959">
    <property type="entry name" value="ATPase_AAA_core"/>
</dbReference>
<feature type="compositionally biased region" description="Low complexity" evidence="4">
    <location>
        <begin position="162"/>
        <end position="183"/>
    </location>
</feature>
<feature type="compositionally biased region" description="Basic and acidic residues" evidence="4">
    <location>
        <begin position="220"/>
        <end position="234"/>
    </location>
</feature>
<dbReference type="GO" id="GO:1990275">
    <property type="term" value="F:preribosome binding"/>
    <property type="evidence" value="ECO:0007669"/>
    <property type="project" value="TreeGrafter"/>
</dbReference>
<dbReference type="InterPro" id="IPR003960">
    <property type="entry name" value="ATPase_AAA_CS"/>
</dbReference>
<dbReference type="PANTHER" id="PTHR23077:SF171">
    <property type="entry name" value="NUCLEAR VALOSIN-CONTAINING PROTEIN-LIKE"/>
    <property type="match status" value="1"/>
</dbReference>
<keyword evidence="3" id="KW-0067">ATP-binding</keyword>
<feature type="compositionally biased region" description="Low complexity" evidence="4">
    <location>
        <begin position="92"/>
        <end position="106"/>
    </location>
</feature>
<feature type="region of interest" description="Disordered" evidence="4">
    <location>
        <begin position="61"/>
        <end position="301"/>
    </location>
</feature>
<feature type="compositionally biased region" description="Low complexity" evidence="4">
    <location>
        <begin position="272"/>
        <end position="285"/>
    </location>
</feature>
<dbReference type="PhylomeDB" id="A0A0G4I8T5"/>
<dbReference type="Gene3D" id="1.10.8.60">
    <property type="match status" value="2"/>
</dbReference>
<evidence type="ECO:0000256" key="2">
    <source>
        <dbReference type="ARBA" id="ARBA00022741"/>
    </source>
</evidence>
<dbReference type="PROSITE" id="PS00674">
    <property type="entry name" value="AAA"/>
    <property type="match status" value="1"/>
</dbReference>
<dbReference type="FunFam" id="3.40.50.300:FF:000365">
    <property type="entry name" value="Ribosome biogenesis ATPase RIX7"/>
    <property type="match status" value="1"/>
</dbReference>
<evidence type="ECO:0000256" key="1">
    <source>
        <dbReference type="ARBA" id="ARBA00006914"/>
    </source>
</evidence>
<proteinExistence type="inferred from homology"/>
<name>A0A0G4I8T5_9ALVE</name>
<feature type="compositionally biased region" description="Gly residues" evidence="4">
    <location>
        <begin position="241"/>
        <end position="250"/>
    </location>
</feature>
<dbReference type="GO" id="GO:0003723">
    <property type="term" value="F:RNA binding"/>
    <property type="evidence" value="ECO:0007669"/>
    <property type="project" value="TreeGrafter"/>
</dbReference>
<dbReference type="GO" id="GO:0016887">
    <property type="term" value="F:ATP hydrolysis activity"/>
    <property type="evidence" value="ECO:0007669"/>
    <property type="project" value="InterPro"/>
</dbReference>
<dbReference type="InterPro" id="IPR003593">
    <property type="entry name" value="AAA+_ATPase"/>
</dbReference>
<feature type="domain" description="AAA+ ATPase" evidence="5">
    <location>
        <begin position="602"/>
        <end position="738"/>
    </location>
</feature>
<dbReference type="PANTHER" id="PTHR23077">
    <property type="entry name" value="AAA-FAMILY ATPASE"/>
    <property type="match status" value="1"/>
</dbReference>
<evidence type="ECO:0000256" key="4">
    <source>
        <dbReference type="SAM" id="MobiDB-lite"/>
    </source>
</evidence>
<dbReference type="GO" id="GO:0005524">
    <property type="term" value="F:ATP binding"/>
    <property type="evidence" value="ECO:0007669"/>
    <property type="project" value="UniProtKB-KW"/>
</dbReference>
<dbReference type="Gene3D" id="3.40.50.300">
    <property type="entry name" value="P-loop containing nucleotide triphosphate hydrolases"/>
    <property type="match status" value="2"/>
</dbReference>
<feature type="compositionally biased region" description="Basic residues" evidence="4">
    <location>
        <begin position="251"/>
        <end position="264"/>
    </location>
</feature>
<dbReference type="Pfam" id="PF17862">
    <property type="entry name" value="AAA_lid_3"/>
    <property type="match status" value="2"/>
</dbReference>
<evidence type="ECO:0000259" key="5">
    <source>
        <dbReference type="SMART" id="SM00382"/>
    </source>
</evidence>
<dbReference type="InterPro" id="IPR050168">
    <property type="entry name" value="AAA_ATPase_domain"/>
</dbReference>
<sequence length="864" mass="91281">MMNTLQNRVRGLVEELGRQKPEGQAVTAYEVLRALQSRFSNEYGRSRQNVLLKVIRNTMAAPRASASPGGSHRQSNGAGPRKKRKRSRGDSSDSSGSSSDEGSSSEGEGEGETAGVSEGGGGARGGEQRPVDDDVVMVEVPSGGTGNAINSSLQQLYRDQGAAAAAAAAASSSSSSSFSSSVAVPPVGGGDGSKTGGGEGGTADGPIQIPDESGPGEGGSDAKSKGKGAPEEGQKKKRPGEGGTQQGQGGRRLRGKERNKLHKAVRQEISGRADASGADGGASRSFEPEETPDITLSDVGGLGKLEDDIKEIILMPLQHPEVFQHLGVKPPTGILLHGPPGSGKTHLAMAIAGTAKVPFFKVAAPEMVSGMSGESEALLRSLFAAARACAPALIFIDEIDAICPKRENAGREMERRIVAQMLTCMDELQGAFVLVLGATNRVEAMDGALRRAGRFDRELAMGIPDEDARERILSVMSQGIRLSGETNMSQIAKMTPGFVGADLSAVVKEAALLAVSRVRRQFPDLEGPFPPDILETLAVQKEDFEKAVSRVQPSARREGFATIPDVSFKDVGAVAELRRELELSICEPIREQKLFHELGIVVPAGVLLYGPPGCGKTLLAKAVASESGANFISVKGPELLNKYVGESERAVRLVFERARVSAPCVIFFDELDALCPARGSEGSSSTERVVNQLLTEMDGVADRRSVFVLAATNRPDIVDPAMLRPGRLDKLLYVPLPSRDGRLEILQKVSRKSPLAIDVDVPALADRTEGFSGADLAAVVREAAVCAIDAVWMQRQAMREKEDRGEMVYEIQTAESGPAGGGGRVEVTMEHFEAALKKVSPSVSGQSAEKYARMKEKLRGTASS</sequence>
<dbReference type="GO" id="GO:0042254">
    <property type="term" value="P:ribosome biogenesis"/>
    <property type="evidence" value="ECO:0007669"/>
    <property type="project" value="TreeGrafter"/>
</dbReference>